<evidence type="ECO:0000313" key="3">
    <source>
        <dbReference type="EMBL" id="CAI4001052.1"/>
    </source>
</evidence>
<dbReference type="GO" id="GO:0003676">
    <property type="term" value="F:nucleic acid binding"/>
    <property type="evidence" value="ECO:0007669"/>
    <property type="project" value="InterPro"/>
</dbReference>
<dbReference type="GO" id="GO:0008270">
    <property type="term" value="F:zinc ion binding"/>
    <property type="evidence" value="ECO:0007669"/>
    <property type="project" value="UniProtKB-KW"/>
</dbReference>
<feature type="non-terminal residue" evidence="3">
    <location>
        <position position="361"/>
    </location>
</feature>
<accession>A0A9P1D1T3</accession>
<sequence length="361" mass="40283">YHSLIQRVSADTWLGRASTERDRILSSNCRACGQKGHWKAECPLRQNQQNAGSASSQAPTGTVVTDASLETMDSLPLEFLQLPRSDEATIDEATLTAQIDCQAFLLRSPKLQQPVRMELTSKGLFLIDLNELARASNCPVNNQPAAKTVGETFTVAMSLSQRLKSLQMKTEPNSTDLAHWSLQSLENETVDFGKKNCGRSYMEVWNTDQEWVAFMVGRYSKSHNLAHRKFLRYVELMVQHHEEQQMPVVTQTGQGSTEVSGHVANLPRAKANVKFQPNAKGGAVPNSGFQEPTHFPLLDEELEEEIEMYNSLTMVPPPLSQSPEFSAMQDRMLNLENALTKVVNHLETQAMEQASQNHGSQ</sequence>
<keyword evidence="6" id="KW-1185">Reference proteome</keyword>
<dbReference type="Gene3D" id="4.10.60.10">
    <property type="entry name" value="Zinc finger, CCHC-type"/>
    <property type="match status" value="1"/>
</dbReference>
<evidence type="ECO:0000259" key="2">
    <source>
        <dbReference type="PROSITE" id="PS50158"/>
    </source>
</evidence>
<protein>
    <submittedName>
        <fullName evidence="5">CCHC-type domain-containing protein</fullName>
    </submittedName>
</protein>
<comment type="caution">
    <text evidence="3">The sequence shown here is derived from an EMBL/GenBank/DDBJ whole genome shotgun (WGS) entry which is preliminary data.</text>
</comment>
<dbReference type="SUPFAM" id="SSF57756">
    <property type="entry name" value="Retrovirus zinc finger-like domains"/>
    <property type="match status" value="1"/>
</dbReference>
<evidence type="ECO:0000313" key="5">
    <source>
        <dbReference type="EMBL" id="CAL4788364.1"/>
    </source>
</evidence>
<dbReference type="Pfam" id="PF00098">
    <property type="entry name" value="zf-CCHC"/>
    <property type="match status" value="1"/>
</dbReference>
<dbReference type="EMBL" id="CAMXCT030002879">
    <property type="protein sequence ID" value="CAL4788364.1"/>
    <property type="molecule type" value="Genomic_DNA"/>
</dbReference>
<keyword evidence="1" id="KW-0862">Zinc</keyword>
<dbReference type="Proteomes" id="UP001152797">
    <property type="component" value="Unassembled WGS sequence"/>
</dbReference>
<evidence type="ECO:0000313" key="6">
    <source>
        <dbReference type="Proteomes" id="UP001152797"/>
    </source>
</evidence>
<dbReference type="EMBL" id="CAMXCT010002879">
    <property type="protein sequence ID" value="CAI4001052.1"/>
    <property type="molecule type" value="Genomic_DNA"/>
</dbReference>
<reference evidence="4" key="2">
    <citation type="submission" date="2024-04" db="EMBL/GenBank/DDBJ databases">
        <authorList>
            <person name="Chen Y."/>
            <person name="Shah S."/>
            <person name="Dougan E. K."/>
            <person name="Thang M."/>
            <person name="Chan C."/>
        </authorList>
    </citation>
    <scope>NUCLEOTIDE SEQUENCE [LARGE SCALE GENOMIC DNA]</scope>
</reference>
<evidence type="ECO:0000313" key="4">
    <source>
        <dbReference type="EMBL" id="CAL1154427.1"/>
    </source>
</evidence>
<proteinExistence type="predicted"/>
<name>A0A9P1D1T3_9DINO</name>
<dbReference type="SMART" id="SM00343">
    <property type="entry name" value="ZnF_C2HC"/>
    <property type="match status" value="1"/>
</dbReference>
<dbReference type="PROSITE" id="PS50158">
    <property type="entry name" value="ZF_CCHC"/>
    <property type="match status" value="1"/>
</dbReference>
<dbReference type="InterPro" id="IPR001878">
    <property type="entry name" value="Znf_CCHC"/>
</dbReference>
<dbReference type="InterPro" id="IPR036875">
    <property type="entry name" value="Znf_CCHC_sf"/>
</dbReference>
<dbReference type="EMBL" id="CAMXCT020002879">
    <property type="protein sequence ID" value="CAL1154427.1"/>
    <property type="molecule type" value="Genomic_DNA"/>
</dbReference>
<evidence type="ECO:0000256" key="1">
    <source>
        <dbReference type="PROSITE-ProRule" id="PRU00047"/>
    </source>
</evidence>
<feature type="domain" description="CCHC-type" evidence="2">
    <location>
        <begin position="29"/>
        <end position="43"/>
    </location>
</feature>
<reference evidence="3" key="1">
    <citation type="submission" date="2022-10" db="EMBL/GenBank/DDBJ databases">
        <authorList>
            <person name="Chen Y."/>
            <person name="Dougan E. K."/>
            <person name="Chan C."/>
            <person name="Rhodes N."/>
            <person name="Thang M."/>
        </authorList>
    </citation>
    <scope>NUCLEOTIDE SEQUENCE</scope>
</reference>
<keyword evidence="1" id="KW-0479">Metal-binding</keyword>
<keyword evidence="1" id="KW-0863">Zinc-finger</keyword>
<dbReference type="AlphaFoldDB" id="A0A9P1D1T3"/>
<organism evidence="3">
    <name type="scientific">Cladocopium goreaui</name>
    <dbReference type="NCBI Taxonomy" id="2562237"/>
    <lineage>
        <taxon>Eukaryota</taxon>
        <taxon>Sar</taxon>
        <taxon>Alveolata</taxon>
        <taxon>Dinophyceae</taxon>
        <taxon>Suessiales</taxon>
        <taxon>Symbiodiniaceae</taxon>
        <taxon>Cladocopium</taxon>
    </lineage>
</organism>
<gene>
    <name evidence="3" type="ORF">C1SCF055_LOCUS27128</name>
</gene>